<dbReference type="CDD" id="cd01025">
    <property type="entry name" value="TOPRIM_recR"/>
    <property type="match status" value="1"/>
</dbReference>
<dbReference type="KEGG" id="dfo:Dform_00637"/>
<keyword evidence="10" id="KW-1185">Reference proteome</keyword>
<dbReference type="PANTHER" id="PTHR30446">
    <property type="entry name" value="RECOMBINATION PROTEIN RECR"/>
    <property type="match status" value="1"/>
</dbReference>
<evidence type="ECO:0000256" key="4">
    <source>
        <dbReference type="ARBA" id="ARBA00022833"/>
    </source>
</evidence>
<evidence type="ECO:0000256" key="5">
    <source>
        <dbReference type="ARBA" id="ARBA00023172"/>
    </source>
</evidence>
<dbReference type="GO" id="GO:0003677">
    <property type="term" value="F:DNA binding"/>
    <property type="evidence" value="ECO:0007669"/>
    <property type="project" value="UniProtKB-UniRule"/>
</dbReference>
<dbReference type="Proteomes" id="UP000185934">
    <property type="component" value="Chromosome"/>
</dbReference>
<dbReference type="GO" id="GO:0008270">
    <property type="term" value="F:zinc ion binding"/>
    <property type="evidence" value="ECO:0007669"/>
    <property type="project" value="UniProtKB-KW"/>
</dbReference>
<dbReference type="Pfam" id="PF21176">
    <property type="entry name" value="RecR_HhH"/>
    <property type="match status" value="1"/>
</dbReference>
<organism evidence="9 10">
    <name type="scientific">Dehalogenimonas formicexedens</name>
    <dbReference type="NCBI Taxonomy" id="1839801"/>
    <lineage>
        <taxon>Bacteria</taxon>
        <taxon>Bacillati</taxon>
        <taxon>Chloroflexota</taxon>
        <taxon>Dehalococcoidia</taxon>
        <taxon>Dehalococcoidales</taxon>
        <taxon>Dehalococcoidaceae</taxon>
        <taxon>Dehalogenimonas</taxon>
    </lineage>
</organism>
<dbReference type="RefSeq" id="WP_076003732.1">
    <property type="nucleotide sequence ID" value="NZ_CP018258.1"/>
</dbReference>
<keyword evidence="5 7" id="KW-0233">DNA recombination</keyword>
<accession>A0A1P8F6M1</accession>
<dbReference type="InterPro" id="IPR023627">
    <property type="entry name" value="Rcmb_RecR"/>
</dbReference>
<evidence type="ECO:0000256" key="7">
    <source>
        <dbReference type="HAMAP-Rule" id="MF_00017"/>
    </source>
</evidence>
<dbReference type="Gene3D" id="3.30.60.80">
    <property type="match status" value="1"/>
</dbReference>
<dbReference type="STRING" id="1839801.Dform_00637"/>
<dbReference type="Gene3D" id="1.10.8.420">
    <property type="entry name" value="RecR Domain 1"/>
    <property type="match status" value="1"/>
</dbReference>
<comment type="function">
    <text evidence="7">May play a role in DNA repair. It seems to be involved in an RecBC-independent recombinational process of DNA repair. It may act with RecF and RecO.</text>
</comment>
<comment type="similarity">
    <text evidence="7">Belongs to the RecR family.</text>
</comment>
<dbReference type="SUPFAM" id="SSF111304">
    <property type="entry name" value="Recombination protein RecR"/>
    <property type="match status" value="1"/>
</dbReference>
<dbReference type="GO" id="GO:0006281">
    <property type="term" value="P:DNA repair"/>
    <property type="evidence" value="ECO:0007669"/>
    <property type="project" value="UniProtKB-UniRule"/>
</dbReference>
<proteinExistence type="inferred from homology"/>
<feature type="domain" description="Toprim" evidence="8">
    <location>
        <begin position="85"/>
        <end position="180"/>
    </location>
</feature>
<dbReference type="OrthoDB" id="9802672at2"/>
<evidence type="ECO:0000259" key="8">
    <source>
        <dbReference type="PROSITE" id="PS50880"/>
    </source>
</evidence>
<dbReference type="AlphaFoldDB" id="A0A1P8F6M1"/>
<dbReference type="InterPro" id="IPR015967">
    <property type="entry name" value="Rcmb_RecR_Znf"/>
</dbReference>
<dbReference type="InterPro" id="IPR000093">
    <property type="entry name" value="DNA_Rcmb_RecR"/>
</dbReference>
<dbReference type="SMART" id="SM00493">
    <property type="entry name" value="TOPRIM"/>
    <property type="match status" value="1"/>
</dbReference>
<keyword evidence="4 7" id="KW-0862">Zinc</keyword>
<keyword evidence="2 7" id="KW-0227">DNA damage</keyword>
<evidence type="ECO:0000256" key="1">
    <source>
        <dbReference type="ARBA" id="ARBA00022723"/>
    </source>
</evidence>
<dbReference type="PROSITE" id="PS50880">
    <property type="entry name" value="TOPRIM"/>
    <property type="match status" value="1"/>
</dbReference>
<dbReference type="InterPro" id="IPR034137">
    <property type="entry name" value="TOPRIM_RecR"/>
</dbReference>
<dbReference type="Pfam" id="PF21175">
    <property type="entry name" value="RecR_C"/>
    <property type="match status" value="1"/>
</dbReference>
<feature type="zinc finger region" description="C4-type" evidence="7">
    <location>
        <begin position="62"/>
        <end position="77"/>
    </location>
</feature>
<dbReference type="HAMAP" id="MF_00017">
    <property type="entry name" value="RecR"/>
    <property type="match status" value="1"/>
</dbReference>
<dbReference type="Gene3D" id="3.40.1360.10">
    <property type="match status" value="1"/>
</dbReference>
<dbReference type="InterPro" id="IPR006171">
    <property type="entry name" value="TOPRIM_dom"/>
</dbReference>
<dbReference type="GO" id="GO:0006310">
    <property type="term" value="P:DNA recombination"/>
    <property type="evidence" value="ECO:0007669"/>
    <property type="project" value="UniProtKB-UniRule"/>
</dbReference>
<name>A0A1P8F6M1_9CHLR</name>
<dbReference type="Pfam" id="PF02132">
    <property type="entry name" value="RecR_ZnF"/>
    <property type="match status" value="1"/>
</dbReference>
<dbReference type="Gene3D" id="6.10.250.240">
    <property type="match status" value="1"/>
</dbReference>
<keyword evidence="1 7" id="KW-0479">Metal-binding</keyword>
<protein>
    <recommendedName>
        <fullName evidence="7">Recombination protein RecR</fullName>
    </recommendedName>
</protein>
<dbReference type="PANTHER" id="PTHR30446:SF0">
    <property type="entry name" value="RECOMBINATION PROTEIN RECR"/>
    <property type="match status" value="1"/>
</dbReference>
<dbReference type="EMBL" id="CP018258">
    <property type="protein sequence ID" value="APV43992.1"/>
    <property type="molecule type" value="Genomic_DNA"/>
</dbReference>
<sequence>MKEAPKSTAAAVNRLTEVLTRLPGIGPKSAQRLAYHLLKASDEQVKDLAEALVAVKQKTQRCRICCNITDAEICSICSSPVRDQSRICVVEQPQDMLTLEHTGIYKGVYHVLHGAISPAEGVGSADIRIAELMTRLESGAVAEIILATNANVEGETTAMYLQRLIAPLGVKVTRLARGLPFGGEIEYADDVTLSRAMENRQEF</sequence>
<evidence type="ECO:0000313" key="9">
    <source>
        <dbReference type="EMBL" id="APV43992.1"/>
    </source>
</evidence>
<keyword evidence="6 7" id="KW-0234">DNA repair</keyword>
<dbReference type="PROSITE" id="PS01300">
    <property type="entry name" value="RECR"/>
    <property type="match status" value="1"/>
</dbReference>
<gene>
    <name evidence="7" type="primary">recR</name>
    <name evidence="9" type="ORF">Dform_00637</name>
</gene>
<dbReference type="NCBIfam" id="TIGR00615">
    <property type="entry name" value="recR"/>
    <property type="match status" value="1"/>
</dbReference>
<reference evidence="10" key="1">
    <citation type="submission" date="2016-11" db="EMBL/GenBank/DDBJ databases">
        <title>Dehalogenimonas formicexedens sp. nov., a chlorinated alkane respiring bacterium isolated from contaminated groundwater.</title>
        <authorList>
            <person name="Key T.A."/>
            <person name="Bowman K.S."/>
            <person name="Lee I."/>
            <person name="Chun J."/>
            <person name="Albuquerque L."/>
            <person name="da Costa M.S."/>
            <person name="Rainey F.A."/>
            <person name="Moe W.M."/>
        </authorList>
    </citation>
    <scope>NUCLEOTIDE SEQUENCE [LARGE SCALE GENOMIC DNA]</scope>
    <source>
        <strain evidence="10">NSZ-14</strain>
    </source>
</reference>
<evidence type="ECO:0000256" key="2">
    <source>
        <dbReference type="ARBA" id="ARBA00022763"/>
    </source>
</evidence>
<keyword evidence="3 7" id="KW-0863">Zinc-finger</keyword>
<evidence type="ECO:0000256" key="3">
    <source>
        <dbReference type="ARBA" id="ARBA00022771"/>
    </source>
</evidence>
<evidence type="ECO:0000256" key="6">
    <source>
        <dbReference type="ARBA" id="ARBA00023204"/>
    </source>
</evidence>
<dbReference type="Pfam" id="PF13662">
    <property type="entry name" value="Toprim_4"/>
    <property type="match status" value="1"/>
</dbReference>
<evidence type="ECO:0000313" key="10">
    <source>
        <dbReference type="Proteomes" id="UP000185934"/>
    </source>
</evidence>